<dbReference type="InterPro" id="IPR039894">
    <property type="entry name" value="Pus10-like"/>
</dbReference>
<name>A0ABN7T7B2_OIKDI</name>
<keyword evidence="3" id="KW-0819">tRNA processing</keyword>
<evidence type="ECO:0000256" key="1">
    <source>
        <dbReference type="ARBA" id="ARBA00009652"/>
    </source>
</evidence>
<dbReference type="SUPFAM" id="SSF55120">
    <property type="entry name" value="Pseudouridine synthase"/>
    <property type="match status" value="1"/>
</dbReference>
<reference evidence="6 7" key="1">
    <citation type="submission" date="2021-04" db="EMBL/GenBank/DDBJ databases">
        <authorList>
            <person name="Bliznina A."/>
        </authorList>
    </citation>
    <scope>NUCLEOTIDE SEQUENCE [LARGE SCALE GENOMIC DNA]</scope>
</reference>
<dbReference type="Proteomes" id="UP001158576">
    <property type="component" value="Chromosome 2"/>
</dbReference>
<dbReference type="InterPro" id="IPR020103">
    <property type="entry name" value="PsdUridine_synth_cat_dom_sf"/>
</dbReference>
<evidence type="ECO:0000259" key="5">
    <source>
        <dbReference type="Pfam" id="PF21238"/>
    </source>
</evidence>
<feature type="domain" description="Pus10-like C-terminal" evidence="5">
    <location>
        <begin position="2"/>
        <end position="88"/>
    </location>
</feature>
<dbReference type="PANTHER" id="PTHR21568:SF0">
    <property type="entry name" value="TRNA PSEUDOURIDINE SYNTHASE PUS10"/>
    <property type="match status" value="1"/>
</dbReference>
<protein>
    <recommendedName>
        <fullName evidence="2">tRNA pseudouridine(55) synthase</fullName>
        <ecNumber evidence="2">5.4.99.25</ecNumber>
    </recommendedName>
</protein>
<dbReference type="Pfam" id="PF21238">
    <property type="entry name" value="Pus10_C"/>
    <property type="match status" value="1"/>
</dbReference>
<gene>
    <name evidence="6" type="ORF">OKIOD_LOCUS16548</name>
</gene>
<dbReference type="Gene3D" id="3.30.70.3190">
    <property type="match status" value="1"/>
</dbReference>
<keyword evidence="7" id="KW-1185">Reference proteome</keyword>
<organism evidence="6 7">
    <name type="scientific">Oikopleura dioica</name>
    <name type="common">Tunicate</name>
    <dbReference type="NCBI Taxonomy" id="34765"/>
    <lineage>
        <taxon>Eukaryota</taxon>
        <taxon>Metazoa</taxon>
        <taxon>Chordata</taxon>
        <taxon>Tunicata</taxon>
        <taxon>Appendicularia</taxon>
        <taxon>Copelata</taxon>
        <taxon>Oikopleuridae</taxon>
        <taxon>Oikopleura</taxon>
    </lineage>
</organism>
<dbReference type="InterPro" id="IPR048741">
    <property type="entry name" value="Pus10-like_C"/>
</dbReference>
<comment type="similarity">
    <text evidence="1">Belongs to the pseudouridine synthase Pus10 family.</text>
</comment>
<evidence type="ECO:0000313" key="7">
    <source>
        <dbReference type="Proteomes" id="UP001158576"/>
    </source>
</evidence>
<dbReference type="EC" id="5.4.99.25" evidence="2"/>
<sequence>MSEVVLKQKTPIRVLHRRNNDTRPRTIHKAEGKRWEGRSENWFYIDLLTQAGTYIKEFVHGDFGRTKPNVSEILGCECDIVGLDVTNVHLDWPPTAPEQIVEKSS</sequence>
<dbReference type="EMBL" id="OU015567">
    <property type="protein sequence ID" value="CAG5113693.1"/>
    <property type="molecule type" value="Genomic_DNA"/>
</dbReference>
<evidence type="ECO:0000256" key="2">
    <source>
        <dbReference type="ARBA" id="ARBA00012787"/>
    </source>
</evidence>
<evidence type="ECO:0000256" key="4">
    <source>
        <dbReference type="ARBA" id="ARBA00023235"/>
    </source>
</evidence>
<proteinExistence type="inferred from homology"/>
<evidence type="ECO:0000256" key="3">
    <source>
        <dbReference type="ARBA" id="ARBA00022694"/>
    </source>
</evidence>
<dbReference type="PANTHER" id="PTHR21568">
    <property type="entry name" value="TRNA PSEUDOURIDINE SYNTHASE PUS10"/>
    <property type="match status" value="1"/>
</dbReference>
<keyword evidence="4" id="KW-0413">Isomerase</keyword>
<evidence type="ECO:0000313" key="6">
    <source>
        <dbReference type="EMBL" id="CAG5113693.1"/>
    </source>
</evidence>
<accession>A0ABN7T7B2</accession>